<dbReference type="InterPro" id="IPR011042">
    <property type="entry name" value="6-blade_b-propeller_TolB-like"/>
</dbReference>
<keyword evidence="4" id="KW-0175">Coiled coil</keyword>
<keyword evidence="2" id="KW-0862">Zinc</keyword>
<dbReference type="InterPro" id="IPR000315">
    <property type="entry name" value="Znf_B-box"/>
</dbReference>
<feature type="domain" description="B box-type" evidence="5">
    <location>
        <begin position="16"/>
        <end position="60"/>
    </location>
</feature>
<dbReference type="PROSITE" id="PS50119">
    <property type="entry name" value="ZF_BBOX"/>
    <property type="match status" value="2"/>
</dbReference>
<reference evidence="6" key="1">
    <citation type="journal article" date="2019" name="bioRxiv">
        <title>The Genome of the Zebra Mussel, Dreissena polymorpha: A Resource for Invasive Species Research.</title>
        <authorList>
            <person name="McCartney M.A."/>
            <person name="Auch B."/>
            <person name="Kono T."/>
            <person name="Mallez S."/>
            <person name="Zhang Y."/>
            <person name="Obille A."/>
            <person name="Becker A."/>
            <person name="Abrahante J.E."/>
            <person name="Garbe J."/>
            <person name="Badalamenti J.P."/>
            <person name="Herman A."/>
            <person name="Mangelson H."/>
            <person name="Liachko I."/>
            <person name="Sullivan S."/>
            <person name="Sone E.D."/>
            <person name="Koren S."/>
            <person name="Silverstein K.A.T."/>
            <person name="Beckman K.B."/>
            <person name="Gohl D.M."/>
        </authorList>
    </citation>
    <scope>NUCLEOTIDE SEQUENCE</scope>
    <source>
        <strain evidence="6">Duluth1</strain>
        <tissue evidence="6">Whole animal</tissue>
    </source>
</reference>
<dbReference type="InterPro" id="IPR001258">
    <property type="entry name" value="NHL_repeat"/>
</dbReference>
<organism evidence="6 7">
    <name type="scientific">Dreissena polymorpha</name>
    <name type="common">Zebra mussel</name>
    <name type="synonym">Mytilus polymorpha</name>
    <dbReference type="NCBI Taxonomy" id="45954"/>
    <lineage>
        <taxon>Eukaryota</taxon>
        <taxon>Metazoa</taxon>
        <taxon>Spiralia</taxon>
        <taxon>Lophotrochozoa</taxon>
        <taxon>Mollusca</taxon>
        <taxon>Bivalvia</taxon>
        <taxon>Autobranchia</taxon>
        <taxon>Heteroconchia</taxon>
        <taxon>Euheterodonta</taxon>
        <taxon>Imparidentia</taxon>
        <taxon>Neoheterodontei</taxon>
        <taxon>Myida</taxon>
        <taxon>Dreissenoidea</taxon>
        <taxon>Dreissenidae</taxon>
        <taxon>Dreissena</taxon>
    </lineage>
</organism>
<dbReference type="PANTHER" id="PTHR25462">
    <property type="entry name" value="BONUS, ISOFORM C-RELATED"/>
    <property type="match status" value="1"/>
</dbReference>
<dbReference type="SUPFAM" id="SSF75011">
    <property type="entry name" value="3-carboxy-cis,cis-mucoante lactonizing enzyme"/>
    <property type="match status" value="1"/>
</dbReference>
<dbReference type="Gene3D" id="3.30.160.60">
    <property type="entry name" value="Classic Zinc Finger"/>
    <property type="match status" value="1"/>
</dbReference>
<feature type="domain" description="B box-type" evidence="5">
    <location>
        <begin position="78"/>
        <end position="113"/>
    </location>
</feature>
<keyword evidence="1" id="KW-0677">Repeat</keyword>
<comment type="caution">
    <text evidence="6">The sequence shown here is derived from an EMBL/GenBank/DDBJ whole genome shotgun (WGS) entry which is preliminary data.</text>
</comment>
<evidence type="ECO:0000259" key="5">
    <source>
        <dbReference type="PROSITE" id="PS50119"/>
    </source>
</evidence>
<gene>
    <name evidence="6" type="ORF">DPMN_079280</name>
</gene>
<dbReference type="SUPFAM" id="SSF57845">
    <property type="entry name" value="B-box zinc-binding domain"/>
    <property type="match status" value="1"/>
</dbReference>
<accession>A0A9D4BPX4</accession>
<proteinExistence type="predicted"/>
<protein>
    <recommendedName>
        <fullName evidence="5">B box-type domain-containing protein</fullName>
    </recommendedName>
</protein>
<dbReference type="Proteomes" id="UP000828390">
    <property type="component" value="Unassembled WGS sequence"/>
</dbReference>
<dbReference type="InterPro" id="IPR047153">
    <property type="entry name" value="TRIM45/56/19-like"/>
</dbReference>
<evidence type="ECO:0000256" key="4">
    <source>
        <dbReference type="SAM" id="Coils"/>
    </source>
</evidence>
<dbReference type="CDD" id="cd19756">
    <property type="entry name" value="Bbox2"/>
    <property type="match status" value="1"/>
</dbReference>
<reference evidence="6" key="2">
    <citation type="submission" date="2020-11" db="EMBL/GenBank/DDBJ databases">
        <authorList>
            <person name="McCartney M.A."/>
            <person name="Auch B."/>
            <person name="Kono T."/>
            <person name="Mallez S."/>
            <person name="Becker A."/>
            <person name="Gohl D.M."/>
            <person name="Silverstein K.A.T."/>
            <person name="Koren S."/>
            <person name="Bechman K.B."/>
            <person name="Herman A."/>
            <person name="Abrahante J.E."/>
            <person name="Garbe J."/>
        </authorList>
    </citation>
    <scope>NUCLEOTIDE SEQUENCE</scope>
    <source>
        <strain evidence="6">Duluth1</strain>
        <tissue evidence="6">Whole animal</tissue>
    </source>
</reference>
<dbReference type="GO" id="GO:0008270">
    <property type="term" value="F:zinc ion binding"/>
    <property type="evidence" value="ECO:0007669"/>
    <property type="project" value="UniProtKB-KW"/>
</dbReference>
<keyword evidence="2" id="KW-0479">Metal-binding</keyword>
<evidence type="ECO:0000313" key="6">
    <source>
        <dbReference type="EMBL" id="KAH3704224.1"/>
    </source>
</evidence>
<dbReference type="Gene3D" id="2.120.10.30">
    <property type="entry name" value="TolB, C-terminal domain"/>
    <property type="match status" value="1"/>
</dbReference>
<keyword evidence="7" id="KW-1185">Reference proteome</keyword>
<feature type="repeat" description="NHL" evidence="3">
    <location>
        <begin position="313"/>
        <end position="342"/>
    </location>
</feature>
<dbReference type="PROSITE" id="PS51125">
    <property type="entry name" value="NHL"/>
    <property type="match status" value="1"/>
</dbReference>
<evidence type="ECO:0000313" key="7">
    <source>
        <dbReference type="Proteomes" id="UP000828390"/>
    </source>
</evidence>
<evidence type="ECO:0000256" key="1">
    <source>
        <dbReference type="ARBA" id="ARBA00022737"/>
    </source>
</evidence>
<dbReference type="EMBL" id="JAIWYP010000015">
    <property type="protein sequence ID" value="KAH3704224.1"/>
    <property type="molecule type" value="Genomic_DNA"/>
</dbReference>
<dbReference type="PANTHER" id="PTHR25462:SF296">
    <property type="entry name" value="MEIOTIC P26, ISOFORM F"/>
    <property type="match status" value="1"/>
</dbReference>
<sequence length="570" mass="64224">MATFSQPTIKSGSDMVQDFLCSTCEEKKLEESADYYCESCVKFFCSKCIDLHSQLFTQHSPHGRGDMKKWPVAKKVEDFLLKCDVHKEENNDMFCKDHSQLCCNKCAILNHRTCKTVILLSDLVKNTPTDLKQVSVTIQTTLAQLKELQENQEDSIQSLLSSYFEQLHKIQEYRKKIIADLNKLEQKTMQELKDTLTKLQAPLERDIDKCSTLQDELKQLGEAIHDIGDKNKQELSLIASIKCKDKIQQFEKYQKENFVEVKSSISFQPNNEIVEYLSKLSGLGMTLMQNPDKVIRIDRKSEYDVRTVGELKCTIRDICVLSSGQVLVTDQDNNKVKLLSQTYQVVSHCSASDSQLIWPMGICQITPSEYGIAVSTYGGTPGVAVDSKILFIKVNNSQLVKDRILKFQHHIVSIVYQKGDLFVTSGTALFKYKLSDTCTLVSKLHEDKSNKSTVSRCAVSPTGDKLYITSPYQHRLLTLAKDGSILATFMDPALKFLSGLHVTPAGQVLVCGRDSKNIIQVDSKGSMKLATLATRSDGVEGPFSVCYNRITDSIIVGQWEHEKILVYKVK</sequence>
<feature type="coiled-coil region" evidence="4">
    <location>
        <begin position="131"/>
        <end position="187"/>
    </location>
</feature>
<evidence type="ECO:0000256" key="2">
    <source>
        <dbReference type="PROSITE-ProRule" id="PRU00024"/>
    </source>
</evidence>
<evidence type="ECO:0000256" key="3">
    <source>
        <dbReference type="PROSITE-ProRule" id="PRU00504"/>
    </source>
</evidence>
<keyword evidence="2" id="KW-0863">Zinc-finger</keyword>
<dbReference type="AlphaFoldDB" id="A0A9D4BPX4"/>
<name>A0A9D4BPX4_DREPO</name>